<protein>
    <recommendedName>
        <fullName evidence="6">DUF4760 domain-containing protein</fullName>
    </recommendedName>
</protein>
<evidence type="ECO:0000313" key="3">
    <source>
        <dbReference type="EMBL" id="KDR25201.1"/>
    </source>
</evidence>
<reference evidence="5" key="3">
    <citation type="journal article" date="2019" name="Int. J. Syst. Evol. Microbiol.">
        <title>The Global Catalogue of Microorganisms (GCM) 10K type strain sequencing project: providing services to taxonomists for standard genome sequencing and annotation.</title>
        <authorList>
            <consortium name="The Broad Institute Genomics Platform"/>
            <consortium name="The Broad Institute Genome Sequencing Center for Infectious Disease"/>
            <person name="Wu L."/>
            <person name="Ma J."/>
        </authorList>
    </citation>
    <scope>NUCLEOTIDE SEQUENCE [LARGE SCALE GENOMIC DNA]</scope>
    <source>
        <strain evidence="5">CGMCC 1.11013</strain>
    </source>
</reference>
<evidence type="ECO:0000313" key="5">
    <source>
        <dbReference type="Proteomes" id="UP000597138"/>
    </source>
</evidence>
<reference evidence="2" key="1">
    <citation type="journal article" date="2014" name="Int. J. Syst. Evol. Microbiol.">
        <title>Complete genome of a new Firmicutes species belonging to the dominant human colonic microbiota ('Ruminococcus bicirculans') reveals two chromosomes and a selective capacity to utilize plant glucans.</title>
        <authorList>
            <consortium name="NISC Comparative Sequencing Program"/>
            <person name="Wegmann U."/>
            <person name="Louis P."/>
            <person name="Goesmann A."/>
            <person name="Henrissat B."/>
            <person name="Duncan S.H."/>
            <person name="Flint H.J."/>
        </authorList>
    </citation>
    <scope>NUCLEOTIDE SEQUENCE</scope>
    <source>
        <strain evidence="2">CGMCC 1.11013</strain>
    </source>
</reference>
<evidence type="ECO:0000313" key="4">
    <source>
        <dbReference type="Proteomes" id="UP000027439"/>
    </source>
</evidence>
<keyword evidence="1" id="KW-0812">Transmembrane</keyword>
<evidence type="ECO:0008006" key="6">
    <source>
        <dbReference type="Google" id="ProtNLM"/>
    </source>
</evidence>
<dbReference type="Proteomes" id="UP000027439">
    <property type="component" value="Unassembled WGS sequence"/>
</dbReference>
<dbReference type="Proteomes" id="UP000597138">
    <property type="component" value="Unassembled WGS sequence"/>
</dbReference>
<organism evidence="3 4">
    <name type="scientific">Caballeronia grimmiae</name>
    <dbReference type="NCBI Taxonomy" id="1071679"/>
    <lineage>
        <taxon>Bacteria</taxon>
        <taxon>Pseudomonadati</taxon>
        <taxon>Pseudomonadota</taxon>
        <taxon>Betaproteobacteria</taxon>
        <taxon>Burkholderiales</taxon>
        <taxon>Burkholderiaceae</taxon>
        <taxon>Caballeronia</taxon>
    </lineage>
</organism>
<dbReference type="EMBL" id="JFHE01000081">
    <property type="protein sequence ID" value="KDR25201.1"/>
    <property type="molecule type" value="Genomic_DNA"/>
</dbReference>
<keyword evidence="1" id="KW-1133">Transmembrane helix</keyword>
<sequence>MVDIGQYRDSATVIGVLIASLSLAVTAFANFFNYRTNRAKLWLDVRTAFGRHDEVHSKLRVGGDWFGSDTHPSSPRELADVEAYMGLLEYCEIMMSDRFIDEGTFKRLFSYRLDNILANRKIFARISDQSEYWTDFLKLCARMEIDLNRHGAACDDRMQTNSEEKTQE</sequence>
<dbReference type="EMBL" id="BMEG01000025">
    <property type="protein sequence ID" value="GGD98353.1"/>
    <property type="molecule type" value="Genomic_DNA"/>
</dbReference>
<dbReference type="RefSeq" id="WP_035970883.1">
    <property type="nucleotide sequence ID" value="NZ_BMEG01000025.1"/>
</dbReference>
<proteinExistence type="predicted"/>
<feature type="transmembrane region" description="Helical" evidence="1">
    <location>
        <begin position="12"/>
        <end position="32"/>
    </location>
</feature>
<reference evidence="3 4" key="2">
    <citation type="submission" date="2014-03" db="EMBL/GenBank/DDBJ databases">
        <title>Draft Genome Sequences of Four Burkholderia Strains.</title>
        <authorList>
            <person name="Liu X.Y."/>
            <person name="Li C.X."/>
            <person name="Xu J.H."/>
        </authorList>
    </citation>
    <scope>NUCLEOTIDE SEQUENCE [LARGE SCALE GENOMIC DNA]</scope>
    <source>
        <strain evidence="3 4">R27</strain>
    </source>
</reference>
<evidence type="ECO:0000313" key="2">
    <source>
        <dbReference type="EMBL" id="GGD98353.1"/>
    </source>
</evidence>
<comment type="caution">
    <text evidence="3">The sequence shown here is derived from an EMBL/GenBank/DDBJ whole genome shotgun (WGS) entry which is preliminary data.</text>
</comment>
<name>A0A069NJM1_9BURK</name>
<evidence type="ECO:0000256" key="1">
    <source>
        <dbReference type="SAM" id="Phobius"/>
    </source>
</evidence>
<dbReference type="OrthoDB" id="9853880at2"/>
<dbReference type="AlphaFoldDB" id="A0A069NJM1"/>
<reference evidence="2" key="4">
    <citation type="submission" date="2024-05" db="EMBL/GenBank/DDBJ databases">
        <authorList>
            <person name="Sun Q."/>
            <person name="Zhou Y."/>
        </authorList>
    </citation>
    <scope>NUCLEOTIDE SEQUENCE</scope>
    <source>
        <strain evidence="2">CGMCC 1.11013</strain>
    </source>
</reference>
<gene>
    <name evidence="3" type="ORF">BG57_31820</name>
    <name evidence="2" type="ORF">GCM10010985_61400</name>
</gene>
<keyword evidence="1" id="KW-0472">Membrane</keyword>
<keyword evidence="5" id="KW-1185">Reference proteome</keyword>
<accession>A0A069NJM1</accession>